<evidence type="ECO:0000256" key="3">
    <source>
        <dbReference type="ARBA" id="ARBA00022449"/>
    </source>
</evidence>
<feature type="transmembrane region" description="Helical" evidence="10">
    <location>
        <begin position="276"/>
        <end position="296"/>
    </location>
</feature>
<comment type="subcellular location">
    <subcellularLocation>
        <location evidence="1">Membrane</location>
        <topology evidence="1">Multi-pass membrane protein</topology>
    </subcellularLocation>
</comment>
<evidence type="ECO:0000313" key="13">
    <source>
        <dbReference type="Proteomes" id="UP000678237"/>
    </source>
</evidence>
<dbReference type="GO" id="GO:1902600">
    <property type="term" value="P:proton transmembrane transport"/>
    <property type="evidence" value="ECO:0007669"/>
    <property type="project" value="InterPro"/>
</dbReference>
<evidence type="ECO:0000256" key="10">
    <source>
        <dbReference type="SAM" id="Phobius"/>
    </source>
</evidence>
<evidence type="ECO:0000256" key="7">
    <source>
        <dbReference type="ARBA" id="ARBA00023065"/>
    </source>
</evidence>
<evidence type="ECO:0000256" key="2">
    <source>
        <dbReference type="ARBA" id="ARBA00022448"/>
    </source>
</evidence>
<feature type="transmembrane region" description="Helical" evidence="10">
    <location>
        <begin position="303"/>
        <end position="323"/>
    </location>
</feature>
<feature type="transmembrane region" description="Helical" evidence="10">
    <location>
        <begin position="90"/>
        <end position="110"/>
    </location>
</feature>
<dbReference type="GO" id="GO:0016020">
    <property type="term" value="C:membrane"/>
    <property type="evidence" value="ECO:0007669"/>
    <property type="project" value="UniProtKB-SubCell"/>
</dbReference>
<feature type="transmembrane region" description="Helical" evidence="10">
    <location>
        <begin position="116"/>
        <end position="137"/>
    </location>
</feature>
<organism evidence="12 13">
    <name type="scientific">Candidatus Iainarchaeum sp</name>
    <dbReference type="NCBI Taxonomy" id="3101447"/>
    <lineage>
        <taxon>Archaea</taxon>
        <taxon>Candidatus Iainarchaeota</taxon>
        <taxon>Candidatus Iainarchaeia</taxon>
        <taxon>Candidatus Iainarchaeales</taxon>
        <taxon>Candidatus Iainarchaeaceae</taxon>
        <taxon>Candidatus Iainarchaeum</taxon>
    </lineage>
</organism>
<keyword evidence="9" id="KW-0739">Sodium transport</keyword>
<dbReference type="Proteomes" id="UP000678237">
    <property type="component" value="Unassembled WGS sequence"/>
</dbReference>
<dbReference type="Gene3D" id="1.20.1530.20">
    <property type="match status" value="1"/>
</dbReference>
<evidence type="ECO:0000256" key="8">
    <source>
        <dbReference type="ARBA" id="ARBA00023136"/>
    </source>
</evidence>
<accession>A0A8T4LE32</accession>
<sequence length="410" mass="43979">MEPLLLMVSLVALAFAAQEACRFLRFPRVIGYIGVGVLIGLQPLRALWYNGENTQILAFLAQVGIVLLFFFSGLEISLKQFRKNFSLSSKAAFLNTLIPLALGFLAARQLGFNDMASAVIGVSLSVSAASLSVELLEEMDLLKSRLAQAILSIAALSDVLQLVAISLLLAWLGVSGTGLALYAVPLQFLAFALVFLFFRQIIAPKIIALAEAQQSHATHFSAALLITLLLAVIAEALGLGVLVGAMFGGALVRHILLSKAVHKPWEEHQLAESVHTFSFGFFVPMFYVWVGFNTGLTELAANWWLGLLFAVIASIGSLTGTILGSRGSGKSLNESLVIGWGINGKGDVELVLAALALKVGWIDAALFSTLVLMAALTMFASTFMFQRAVKQCTPELLKEGEISQEQAASY</sequence>
<feature type="transmembrane region" description="Helical" evidence="10">
    <location>
        <begin position="364"/>
        <end position="385"/>
    </location>
</feature>
<evidence type="ECO:0000313" key="12">
    <source>
        <dbReference type="EMBL" id="MBS3062910.1"/>
    </source>
</evidence>
<protein>
    <submittedName>
        <fullName evidence="12">Cation:proton antiporter</fullName>
    </submittedName>
</protein>
<evidence type="ECO:0000259" key="11">
    <source>
        <dbReference type="Pfam" id="PF00999"/>
    </source>
</evidence>
<dbReference type="GO" id="GO:0015297">
    <property type="term" value="F:antiporter activity"/>
    <property type="evidence" value="ECO:0007669"/>
    <property type="project" value="UniProtKB-KW"/>
</dbReference>
<feature type="transmembrane region" description="Helical" evidence="10">
    <location>
        <begin position="223"/>
        <end position="256"/>
    </location>
</feature>
<evidence type="ECO:0000256" key="1">
    <source>
        <dbReference type="ARBA" id="ARBA00004141"/>
    </source>
</evidence>
<feature type="transmembrane region" description="Helical" evidence="10">
    <location>
        <begin position="149"/>
        <end position="173"/>
    </location>
</feature>
<comment type="caution">
    <text evidence="12">The sequence shown here is derived from an EMBL/GenBank/DDBJ whole genome shotgun (WGS) entry which is preliminary data.</text>
</comment>
<evidence type="ECO:0000256" key="5">
    <source>
        <dbReference type="ARBA" id="ARBA00022989"/>
    </source>
</evidence>
<reference evidence="12" key="1">
    <citation type="submission" date="2021-03" db="EMBL/GenBank/DDBJ databases">
        <authorList>
            <person name="Jaffe A."/>
        </authorList>
    </citation>
    <scope>NUCLEOTIDE SEQUENCE</scope>
    <source>
        <strain evidence="12">RIFCSPLOWO2_01_FULL_58_19</strain>
    </source>
</reference>
<feature type="transmembrane region" description="Helical" evidence="10">
    <location>
        <begin position="56"/>
        <end position="78"/>
    </location>
</feature>
<dbReference type="EMBL" id="JAGVWE010000003">
    <property type="protein sequence ID" value="MBS3062910.1"/>
    <property type="molecule type" value="Genomic_DNA"/>
</dbReference>
<name>A0A8T4LE32_9ARCH</name>
<dbReference type="PANTHER" id="PTHR43562:SF3">
    <property type="entry name" value="SODIUM ION_PROTON EXCHANGER (EUROFUNG)"/>
    <property type="match status" value="1"/>
</dbReference>
<keyword evidence="3" id="KW-0050">Antiport</keyword>
<keyword evidence="6" id="KW-0915">Sodium</keyword>
<keyword evidence="5 10" id="KW-1133">Transmembrane helix</keyword>
<dbReference type="InterPro" id="IPR006153">
    <property type="entry name" value="Cation/H_exchanger_TM"/>
</dbReference>
<evidence type="ECO:0000256" key="9">
    <source>
        <dbReference type="ARBA" id="ARBA00023201"/>
    </source>
</evidence>
<dbReference type="InterPro" id="IPR038770">
    <property type="entry name" value="Na+/solute_symporter_sf"/>
</dbReference>
<evidence type="ECO:0000256" key="6">
    <source>
        <dbReference type="ARBA" id="ARBA00023053"/>
    </source>
</evidence>
<keyword evidence="8 10" id="KW-0472">Membrane</keyword>
<reference evidence="12" key="2">
    <citation type="submission" date="2021-05" db="EMBL/GenBank/DDBJ databases">
        <title>Protein family content uncovers lineage relationships and bacterial pathway maintenance mechanisms in DPANN archaea.</title>
        <authorList>
            <person name="Castelle C.J."/>
            <person name="Meheust R."/>
            <person name="Jaffe A.L."/>
            <person name="Seitz K."/>
            <person name="Gong X."/>
            <person name="Baker B.J."/>
            <person name="Banfield J.F."/>
        </authorList>
    </citation>
    <scope>NUCLEOTIDE SEQUENCE</scope>
    <source>
        <strain evidence="12">RIFCSPLOWO2_01_FULL_58_19</strain>
    </source>
</reference>
<keyword evidence="4 10" id="KW-0812">Transmembrane</keyword>
<feature type="transmembrane region" description="Helical" evidence="10">
    <location>
        <begin position="179"/>
        <end position="202"/>
    </location>
</feature>
<feature type="domain" description="Cation/H+ exchanger transmembrane" evidence="11">
    <location>
        <begin position="16"/>
        <end position="387"/>
    </location>
</feature>
<evidence type="ECO:0000256" key="4">
    <source>
        <dbReference type="ARBA" id="ARBA00022692"/>
    </source>
</evidence>
<dbReference type="Pfam" id="PF00999">
    <property type="entry name" value="Na_H_Exchanger"/>
    <property type="match status" value="1"/>
</dbReference>
<dbReference type="AlphaFoldDB" id="A0A8T4LE32"/>
<keyword evidence="2" id="KW-0813">Transport</keyword>
<keyword evidence="7" id="KW-0406">Ion transport</keyword>
<dbReference type="GO" id="GO:0006814">
    <property type="term" value="P:sodium ion transport"/>
    <property type="evidence" value="ECO:0007669"/>
    <property type="project" value="UniProtKB-KW"/>
</dbReference>
<dbReference type="PANTHER" id="PTHR43562">
    <property type="entry name" value="NAPA-TYPE SODIUM/HYDROGEN ANTIPORTER"/>
    <property type="match status" value="1"/>
</dbReference>
<gene>
    <name evidence="12" type="ORF">J4203_03485</name>
</gene>
<proteinExistence type="predicted"/>